<feature type="transmembrane region" description="Helical" evidence="1">
    <location>
        <begin position="124"/>
        <end position="145"/>
    </location>
</feature>
<dbReference type="AlphaFoldDB" id="A0A8H5EZL4"/>
<keyword evidence="1" id="KW-0472">Membrane</keyword>
<protein>
    <recommendedName>
        <fullName evidence="2">DUF6535 domain-containing protein</fullName>
    </recommendedName>
</protein>
<dbReference type="OrthoDB" id="3235960at2759"/>
<proteinExistence type="predicted"/>
<feature type="domain" description="DUF6535" evidence="2">
    <location>
        <begin position="57"/>
        <end position="209"/>
    </location>
</feature>
<reference evidence="3 4" key="1">
    <citation type="journal article" date="2020" name="ISME J.">
        <title>Uncovering the hidden diversity of litter-decomposition mechanisms in mushroom-forming fungi.</title>
        <authorList>
            <person name="Floudas D."/>
            <person name="Bentzer J."/>
            <person name="Ahren D."/>
            <person name="Johansson T."/>
            <person name="Persson P."/>
            <person name="Tunlid A."/>
        </authorList>
    </citation>
    <scope>NUCLEOTIDE SEQUENCE [LARGE SCALE GENOMIC DNA]</scope>
    <source>
        <strain evidence="3 4">CBS 101986</strain>
    </source>
</reference>
<evidence type="ECO:0000259" key="2">
    <source>
        <dbReference type="Pfam" id="PF20153"/>
    </source>
</evidence>
<dbReference type="Pfam" id="PF20153">
    <property type="entry name" value="DUF6535"/>
    <property type="match status" value="1"/>
</dbReference>
<accession>A0A8H5EZL4</accession>
<evidence type="ECO:0000313" key="3">
    <source>
        <dbReference type="EMBL" id="KAF5318445.1"/>
    </source>
</evidence>
<keyword evidence="1" id="KW-1133">Transmembrane helix</keyword>
<dbReference type="EMBL" id="JAACJJ010000030">
    <property type="protein sequence ID" value="KAF5318445.1"/>
    <property type="molecule type" value="Genomic_DNA"/>
</dbReference>
<dbReference type="Proteomes" id="UP000567179">
    <property type="component" value="Unassembled WGS sequence"/>
</dbReference>
<keyword evidence="4" id="KW-1185">Reference proteome</keyword>
<feature type="transmembrane region" description="Helical" evidence="1">
    <location>
        <begin position="214"/>
        <end position="234"/>
    </location>
</feature>
<gene>
    <name evidence="3" type="ORF">D9619_010683</name>
</gene>
<name>A0A8H5EZL4_9AGAR</name>
<sequence>MSSDPVYVPSVPVPGGHSGVNTRRYGNDFEKPIPTLTGLTGSARDGSDLDLFDEIHWQVLLDSYLAEERKKVDFWRAKVNRSMISGGVVALVVALCAMESYKLLLPGGGSFLRITLLPDSPIAIRLNSLWFYSLIIALSTMLFGIQASQWLREYDTYHGLHPREALSVYEMRSKAFRNWRVPEFISLLPILVLISILLFLVGLVDFLWATNKVAALIAFLAYAMMGISTSYSTLKIFI</sequence>
<feature type="transmembrane region" description="Helical" evidence="1">
    <location>
        <begin position="184"/>
        <end position="208"/>
    </location>
</feature>
<evidence type="ECO:0000256" key="1">
    <source>
        <dbReference type="SAM" id="Phobius"/>
    </source>
</evidence>
<organism evidence="3 4">
    <name type="scientific">Psilocybe cf. subviscida</name>
    <dbReference type="NCBI Taxonomy" id="2480587"/>
    <lineage>
        <taxon>Eukaryota</taxon>
        <taxon>Fungi</taxon>
        <taxon>Dikarya</taxon>
        <taxon>Basidiomycota</taxon>
        <taxon>Agaricomycotina</taxon>
        <taxon>Agaricomycetes</taxon>
        <taxon>Agaricomycetidae</taxon>
        <taxon>Agaricales</taxon>
        <taxon>Agaricineae</taxon>
        <taxon>Strophariaceae</taxon>
        <taxon>Psilocybe</taxon>
    </lineage>
</organism>
<feature type="transmembrane region" description="Helical" evidence="1">
    <location>
        <begin position="84"/>
        <end position="104"/>
    </location>
</feature>
<evidence type="ECO:0000313" key="4">
    <source>
        <dbReference type="Proteomes" id="UP000567179"/>
    </source>
</evidence>
<comment type="caution">
    <text evidence="3">The sequence shown here is derived from an EMBL/GenBank/DDBJ whole genome shotgun (WGS) entry which is preliminary data.</text>
</comment>
<keyword evidence="1" id="KW-0812">Transmembrane</keyword>
<dbReference type="InterPro" id="IPR045338">
    <property type="entry name" value="DUF6535"/>
</dbReference>